<evidence type="ECO:0000313" key="1">
    <source>
        <dbReference type="EMBL" id="KAL0935482.1"/>
    </source>
</evidence>
<gene>
    <name evidence="1" type="ORF">CTRU02_210073</name>
</gene>
<accession>A0ACC3YUE4</accession>
<dbReference type="Proteomes" id="UP000805649">
    <property type="component" value="Unassembled WGS sequence"/>
</dbReference>
<comment type="caution">
    <text evidence="1">The sequence shown here is derived from an EMBL/GenBank/DDBJ whole genome shotgun (WGS) entry which is preliminary data.</text>
</comment>
<evidence type="ECO:0000313" key="2">
    <source>
        <dbReference type="Proteomes" id="UP000805649"/>
    </source>
</evidence>
<sequence>MQFKLSLLALWATIFSGVLANFDVYRVEFRNARGTDIGWQFFEQHSNCDEALDAWSFPQSDDVSGNKIGVRCKGSGCGERPPPGDIEQLEMHFSNNPLWHFSNCSLLKNESSLC</sequence>
<protein>
    <submittedName>
        <fullName evidence="1">Uncharacterized protein</fullName>
    </submittedName>
</protein>
<name>A0ACC3YUE4_COLTU</name>
<dbReference type="EMBL" id="VUJX02000006">
    <property type="protein sequence ID" value="KAL0935482.1"/>
    <property type="molecule type" value="Genomic_DNA"/>
</dbReference>
<proteinExistence type="predicted"/>
<reference evidence="1 2" key="1">
    <citation type="journal article" date="2020" name="Phytopathology">
        <title>Genome Sequence Resources of Colletotrichum truncatum, C. plurivorum, C. musicola, and C. sojae: Four Species Pathogenic to Soybean (Glycine max).</title>
        <authorList>
            <person name="Rogerio F."/>
            <person name="Boufleur T.R."/>
            <person name="Ciampi-Guillardi M."/>
            <person name="Sukno S.A."/>
            <person name="Thon M.R."/>
            <person name="Massola Junior N.S."/>
            <person name="Baroncelli R."/>
        </authorList>
    </citation>
    <scope>NUCLEOTIDE SEQUENCE [LARGE SCALE GENOMIC DNA]</scope>
    <source>
        <strain evidence="1 2">CMES1059</strain>
    </source>
</reference>
<organism evidence="1 2">
    <name type="scientific">Colletotrichum truncatum</name>
    <name type="common">Anthracnose fungus</name>
    <name type="synonym">Colletotrichum capsici</name>
    <dbReference type="NCBI Taxonomy" id="5467"/>
    <lineage>
        <taxon>Eukaryota</taxon>
        <taxon>Fungi</taxon>
        <taxon>Dikarya</taxon>
        <taxon>Ascomycota</taxon>
        <taxon>Pezizomycotina</taxon>
        <taxon>Sordariomycetes</taxon>
        <taxon>Hypocreomycetidae</taxon>
        <taxon>Glomerellales</taxon>
        <taxon>Glomerellaceae</taxon>
        <taxon>Colletotrichum</taxon>
        <taxon>Colletotrichum truncatum species complex</taxon>
    </lineage>
</organism>
<keyword evidence="2" id="KW-1185">Reference proteome</keyword>